<dbReference type="KEGG" id="hazt:108681885"/>
<protein>
    <submittedName>
        <fullName evidence="8">Uncharacterized protein LOC108681885</fullName>
    </submittedName>
</protein>
<keyword evidence="7" id="KW-1185">Reference proteome</keyword>
<organism evidence="7 8">
    <name type="scientific">Hyalella azteca</name>
    <name type="common">Amphipod</name>
    <dbReference type="NCBI Taxonomy" id="294128"/>
    <lineage>
        <taxon>Eukaryota</taxon>
        <taxon>Metazoa</taxon>
        <taxon>Ecdysozoa</taxon>
        <taxon>Arthropoda</taxon>
        <taxon>Crustacea</taxon>
        <taxon>Multicrustacea</taxon>
        <taxon>Malacostraca</taxon>
        <taxon>Eumalacostraca</taxon>
        <taxon>Peracarida</taxon>
        <taxon>Amphipoda</taxon>
        <taxon>Senticaudata</taxon>
        <taxon>Talitrida</taxon>
        <taxon>Talitroidea</taxon>
        <taxon>Hyalellidae</taxon>
        <taxon>Hyalella</taxon>
    </lineage>
</organism>
<evidence type="ECO:0000256" key="4">
    <source>
        <dbReference type="PROSITE-ProRule" id="PRU00175"/>
    </source>
</evidence>
<evidence type="ECO:0000313" key="7">
    <source>
        <dbReference type="Proteomes" id="UP000694843"/>
    </source>
</evidence>
<dbReference type="InterPro" id="IPR018957">
    <property type="entry name" value="Znf_C3HC4_RING-type"/>
</dbReference>
<evidence type="ECO:0000256" key="2">
    <source>
        <dbReference type="ARBA" id="ARBA00022771"/>
    </source>
</evidence>
<dbReference type="SMART" id="SM00184">
    <property type="entry name" value="RING"/>
    <property type="match status" value="1"/>
</dbReference>
<dbReference type="RefSeq" id="XP_018026450.1">
    <property type="nucleotide sequence ID" value="XM_018170961.2"/>
</dbReference>
<keyword evidence="2 4" id="KW-0863">Zinc-finger</keyword>
<dbReference type="SUPFAM" id="SSF50891">
    <property type="entry name" value="Cyclophilin-like"/>
    <property type="match status" value="1"/>
</dbReference>
<dbReference type="PROSITE" id="PS50089">
    <property type="entry name" value="ZF_RING_2"/>
    <property type="match status" value="1"/>
</dbReference>
<evidence type="ECO:0000256" key="5">
    <source>
        <dbReference type="SAM" id="MobiDB-lite"/>
    </source>
</evidence>
<accession>A0A8B7PKD8</accession>
<reference evidence="8" key="1">
    <citation type="submission" date="2025-08" db="UniProtKB">
        <authorList>
            <consortium name="RefSeq"/>
        </authorList>
    </citation>
    <scope>IDENTIFICATION</scope>
    <source>
        <tissue evidence="8">Whole organism</tissue>
    </source>
</reference>
<dbReference type="Pfam" id="PF00097">
    <property type="entry name" value="zf-C3HC4"/>
    <property type="match status" value="1"/>
</dbReference>
<gene>
    <name evidence="8" type="primary">LOC108681885</name>
</gene>
<evidence type="ECO:0000259" key="6">
    <source>
        <dbReference type="PROSITE" id="PS50089"/>
    </source>
</evidence>
<dbReference type="SUPFAM" id="SSF57850">
    <property type="entry name" value="RING/U-box"/>
    <property type="match status" value="1"/>
</dbReference>
<dbReference type="Gene3D" id="3.30.40.10">
    <property type="entry name" value="Zinc/RING finger domain, C3HC4 (zinc finger)"/>
    <property type="match status" value="1"/>
</dbReference>
<dbReference type="Proteomes" id="UP000694843">
    <property type="component" value="Unplaced"/>
</dbReference>
<dbReference type="Gene3D" id="2.40.100.10">
    <property type="entry name" value="Cyclophilin-like"/>
    <property type="match status" value="1"/>
</dbReference>
<feature type="region of interest" description="Disordered" evidence="5">
    <location>
        <begin position="75"/>
        <end position="102"/>
    </location>
</feature>
<dbReference type="GO" id="GO:0008270">
    <property type="term" value="F:zinc ion binding"/>
    <property type="evidence" value="ECO:0007669"/>
    <property type="project" value="UniProtKB-KW"/>
</dbReference>
<keyword evidence="1" id="KW-0479">Metal-binding</keyword>
<evidence type="ECO:0000256" key="3">
    <source>
        <dbReference type="ARBA" id="ARBA00022833"/>
    </source>
</evidence>
<dbReference type="PANTHER" id="PTHR47156">
    <property type="entry name" value="PROTEIN CBG20824"/>
    <property type="match status" value="1"/>
</dbReference>
<name>A0A8B7PKD8_HYAAZ</name>
<dbReference type="InterPro" id="IPR001841">
    <property type="entry name" value="Znf_RING"/>
</dbReference>
<feature type="domain" description="RING-type" evidence="6">
    <location>
        <begin position="3"/>
        <end position="47"/>
    </location>
</feature>
<evidence type="ECO:0000313" key="8">
    <source>
        <dbReference type="RefSeq" id="XP_018026450.1"/>
    </source>
</evidence>
<dbReference type="InterPro" id="IPR013083">
    <property type="entry name" value="Znf_RING/FYVE/PHD"/>
</dbReference>
<dbReference type="OrthoDB" id="6105938at2759"/>
<sequence>MECGVCFHVYDEDSRRPRSLGCGHTFCSCCTGEMIKPGKGLSCPTCRTVHDVTQIIQVPVNYSLMEILKLLELSEDNSEPRPKEETENFPPPSAPSPENLPGDRCETHHQSWQYRCVPCNQWMCKDCLVIEHLDRGCRVISSKQALEEMMESSKSEVKDRLSYYESRLTRMRQYDSELEMHLQKHESQLRGLVMMTERQHRFVKLIQEERERVERAIRDGSEAKRLLEVCILRSETKSQEELTHALGNTQLCDARLQDWVSSCLVEFNPSGRKNRSIKQLISTASALQLISGCSEELDKEASKGVYAVLDTAKNEQVRGYKSPNNIKYGRLSLSYGHILLHALQTSSPPTNALTVPFEQVRRLVPVDSPVVFLNVAVSGKYLGRLYLRLLGDTERARQFLQLCTGERGPCYRSTRFFSLQRPGEPGECLLGGDYDRGDGTGGFPLLEGLGPSSEYRASVREGLVAGSNGQHSALFGIFLKDWLGVSDTAIGHVIKNLELLQSVAATGKFRQLQVVDCGLVVPV</sequence>
<dbReference type="Gene3D" id="3.30.160.60">
    <property type="entry name" value="Classic Zinc Finger"/>
    <property type="match status" value="1"/>
</dbReference>
<dbReference type="AlphaFoldDB" id="A0A8B7PKD8"/>
<dbReference type="GeneID" id="108681885"/>
<dbReference type="InterPro" id="IPR052667">
    <property type="entry name" value="E3_ubiquitin-ligase_RING"/>
</dbReference>
<proteinExistence type="predicted"/>
<dbReference type="PANTHER" id="PTHR47156:SF10">
    <property type="entry name" value="E3 UBIQUITIN-PROTEIN LIGASE TRIM-21-RELATED"/>
    <property type="match status" value="1"/>
</dbReference>
<keyword evidence="3" id="KW-0862">Zinc</keyword>
<evidence type="ECO:0000256" key="1">
    <source>
        <dbReference type="ARBA" id="ARBA00022723"/>
    </source>
</evidence>
<dbReference type="InterPro" id="IPR029000">
    <property type="entry name" value="Cyclophilin-like_dom_sf"/>
</dbReference>
<dbReference type="SUPFAM" id="SSF57845">
    <property type="entry name" value="B-box zinc-binding domain"/>
    <property type="match status" value="1"/>
</dbReference>